<dbReference type="OrthoDB" id="10249572at2759"/>
<feature type="non-terminal residue" evidence="8">
    <location>
        <position position="283"/>
    </location>
</feature>
<dbReference type="GO" id="GO:0030672">
    <property type="term" value="C:synaptic vesicle membrane"/>
    <property type="evidence" value="ECO:0007669"/>
    <property type="project" value="TreeGrafter"/>
</dbReference>
<evidence type="ECO:0000313" key="9">
    <source>
        <dbReference type="Proteomes" id="UP000271974"/>
    </source>
</evidence>
<dbReference type="Gene3D" id="3.40.50.20">
    <property type="match status" value="1"/>
</dbReference>
<proteinExistence type="inferred from homology"/>
<gene>
    <name evidence="8" type="ORF">EGW08_009055</name>
</gene>
<accession>A0A3S1BG66</accession>
<evidence type="ECO:0000256" key="4">
    <source>
        <dbReference type="ARBA" id="ARBA00034103"/>
    </source>
</evidence>
<keyword evidence="2" id="KW-0597">Phosphoprotein</keyword>
<dbReference type="PANTHER" id="PTHR10841:SF17">
    <property type="entry name" value="SYNAPSIN"/>
    <property type="match status" value="1"/>
</dbReference>
<dbReference type="InterPro" id="IPR020897">
    <property type="entry name" value="Synapsin_pre-ATP-grasp_dom"/>
</dbReference>
<dbReference type="InterPro" id="IPR013815">
    <property type="entry name" value="ATP_grasp_subdomain_1"/>
</dbReference>
<keyword evidence="3" id="KW-0770">Synapse</keyword>
<comment type="caution">
    <text evidence="8">The sequence shown here is derived from an EMBL/GenBank/DDBJ whole genome shotgun (WGS) entry which is preliminary data.</text>
</comment>
<name>A0A3S1BG66_ELYCH</name>
<dbReference type="InterPro" id="IPR020898">
    <property type="entry name" value="Synapsin_ATP-bd_dom"/>
</dbReference>
<dbReference type="Pfam" id="PF02078">
    <property type="entry name" value="Synapsin"/>
    <property type="match status" value="1"/>
</dbReference>
<protein>
    <recommendedName>
        <fullName evidence="10">Synapsin pre-ATP-grasp domain-containing protein</fullName>
    </recommendedName>
</protein>
<sequence length="283" mass="31361">MNYLRRRFSSGDLQGEASDQQPDGVPPSGVGALNFKKGPSPSAPNSPSKSSGGSGAGGLSQRLFSSSSSSKPAFNKDRCKTLLVIDDQHTDWSKYFRGKKLFGDWDVRVEQAEFHELNLAAYSDSGAMVDIQVIRGGSKVVRSFKPDFVLIRQHVRDAHQDWRNLLLGFKYGAIPSVNSLTAEYNFLDKPWVFAQLIDIGKRLGKENFPLIDQAYYPNHKEMVSNLWLITPKFPVVVKIGHAHSGLGKIKVDNSETFQDLASVVAVTSDYATSEPFIESKYDI</sequence>
<dbReference type="FunFam" id="3.30.1490.20:FF:000008">
    <property type="entry name" value="Synapsin I"/>
    <property type="match status" value="1"/>
</dbReference>
<evidence type="ECO:0000313" key="8">
    <source>
        <dbReference type="EMBL" id="RUS83198.1"/>
    </source>
</evidence>
<dbReference type="Pfam" id="PF02750">
    <property type="entry name" value="Synapsin_C"/>
    <property type="match status" value="1"/>
</dbReference>
<evidence type="ECO:0000256" key="2">
    <source>
        <dbReference type="ARBA" id="ARBA00022553"/>
    </source>
</evidence>
<dbReference type="GO" id="GO:0007269">
    <property type="term" value="P:neurotransmitter secretion"/>
    <property type="evidence" value="ECO:0007669"/>
    <property type="project" value="InterPro"/>
</dbReference>
<dbReference type="SUPFAM" id="SSF52440">
    <property type="entry name" value="PreATP-grasp domain"/>
    <property type="match status" value="1"/>
</dbReference>
<dbReference type="AlphaFoldDB" id="A0A3S1BG66"/>
<dbReference type="InterPro" id="IPR001359">
    <property type="entry name" value="Synapsin"/>
</dbReference>
<dbReference type="STRING" id="188477.A0A3S1BG66"/>
<evidence type="ECO:0000256" key="1">
    <source>
        <dbReference type="ARBA" id="ARBA00008243"/>
    </source>
</evidence>
<dbReference type="FunFam" id="3.40.50.20:FF:000008">
    <property type="entry name" value="Synapsin III"/>
    <property type="match status" value="1"/>
</dbReference>
<comment type="similarity">
    <text evidence="1">Belongs to the synapsin family.</text>
</comment>
<dbReference type="PRINTS" id="PR01368">
    <property type="entry name" value="SYNAPSIN"/>
</dbReference>
<organism evidence="8 9">
    <name type="scientific">Elysia chlorotica</name>
    <name type="common">Eastern emerald elysia</name>
    <name type="synonym">Sea slug</name>
    <dbReference type="NCBI Taxonomy" id="188477"/>
    <lineage>
        <taxon>Eukaryota</taxon>
        <taxon>Metazoa</taxon>
        <taxon>Spiralia</taxon>
        <taxon>Lophotrochozoa</taxon>
        <taxon>Mollusca</taxon>
        <taxon>Gastropoda</taxon>
        <taxon>Heterobranchia</taxon>
        <taxon>Euthyneura</taxon>
        <taxon>Panpulmonata</taxon>
        <taxon>Sacoglossa</taxon>
        <taxon>Placobranchoidea</taxon>
        <taxon>Plakobranchidae</taxon>
        <taxon>Elysia</taxon>
    </lineage>
</organism>
<dbReference type="SUPFAM" id="SSF56059">
    <property type="entry name" value="Glutathione synthetase ATP-binding domain-like"/>
    <property type="match status" value="1"/>
</dbReference>
<feature type="compositionally biased region" description="Low complexity" evidence="5">
    <location>
        <begin position="36"/>
        <end position="51"/>
    </location>
</feature>
<feature type="domain" description="Synapsin pre-ATP-grasp" evidence="6">
    <location>
        <begin position="75"/>
        <end position="176"/>
    </location>
</feature>
<evidence type="ECO:0000259" key="7">
    <source>
        <dbReference type="Pfam" id="PF02750"/>
    </source>
</evidence>
<feature type="region of interest" description="Disordered" evidence="5">
    <location>
        <begin position="1"/>
        <end position="74"/>
    </location>
</feature>
<dbReference type="Gene3D" id="3.30.1490.20">
    <property type="entry name" value="ATP-grasp fold, A domain"/>
    <property type="match status" value="1"/>
</dbReference>
<comment type="subcellular location">
    <subcellularLocation>
        <location evidence="4">Synapse</location>
    </subcellularLocation>
</comment>
<dbReference type="GO" id="GO:0005524">
    <property type="term" value="F:ATP binding"/>
    <property type="evidence" value="ECO:0007669"/>
    <property type="project" value="InterPro"/>
</dbReference>
<keyword evidence="9" id="KW-1185">Reference proteome</keyword>
<dbReference type="InterPro" id="IPR016185">
    <property type="entry name" value="PreATP-grasp_dom_sf"/>
</dbReference>
<evidence type="ECO:0000259" key="6">
    <source>
        <dbReference type="Pfam" id="PF02078"/>
    </source>
</evidence>
<evidence type="ECO:0008006" key="10">
    <source>
        <dbReference type="Google" id="ProtNLM"/>
    </source>
</evidence>
<dbReference type="InterPro" id="IPR019736">
    <property type="entry name" value="Synapsin_P_site"/>
</dbReference>
<evidence type="ECO:0000256" key="3">
    <source>
        <dbReference type="ARBA" id="ARBA00023018"/>
    </source>
</evidence>
<reference evidence="8 9" key="1">
    <citation type="submission" date="2019-01" db="EMBL/GenBank/DDBJ databases">
        <title>A draft genome assembly of the solar-powered sea slug Elysia chlorotica.</title>
        <authorList>
            <person name="Cai H."/>
            <person name="Li Q."/>
            <person name="Fang X."/>
            <person name="Li J."/>
            <person name="Curtis N.E."/>
            <person name="Altenburger A."/>
            <person name="Shibata T."/>
            <person name="Feng M."/>
            <person name="Maeda T."/>
            <person name="Schwartz J.A."/>
            <person name="Shigenobu S."/>
            <person name="Lundholm N."/>
            <person name="Nishiyama T."/>
            <person name="Yang H."/>
            <person name="Hasebe M."/>
            <person name="Li S."/>
            <person name="Pierce S.K."/>
            <person name="Wang J."/>
        </authorList>
    </citation>
    <scope>NUCLEOTIDE SEQUENCE [LARGE SCALE GENOMIC DNA]</scope>
    <source>
        <strain evidence="8">EC2010</strain>
        <tissue evidence="8">Whole organism of an adult</tissue>
    </source>
</reference>
<dbReference type="Pfam" id="PF10581">
    <property type="entry name" value="Synapsin_N"/>
    <property type="match status" value="1"/>
</dbReference>
<evidence type="ECO:0000256" key="5">
    <source>
        <dbReference type="SAM" id="MobiDB-lite"/>
    </source>
</evidence>
<feature type="domain" description="Synapsin ATP-binding" evidence="7">
    <location>
        <begin position="178"/>
        <end position="283"/>
    </location>
</feature>
<dbReference type="Proteomes" id="UP000271974">
    <property type="component" value="Unassembled WGS sequence"/>
</dbReference>
<dbReference type="EMBL" id="RQTK01000254">
    <property type="protein sequence ID" value="RUS83198.1"/>
    <property type="molecule type" value="Genomic_DNA"/>
</dbReference>
<dbReference type="PANTHER" id="PTHR10841">
    <property type="entry name" value="SYNAPSIN"/>
    <property type="match status" value="1"/>
</dbReference>